<sequence length="131" mass="14228">GAGVLRAKGAFWRLVLQARGTMSSRALSHVLRGGLNNSARQIVRGGGYHHRPPPPPFARLAPPANRLHEEAELYAALKHLAYALGGFATLMGVVTLYDPNSLRKASPRGNHLPDLKWELGEASEPEGEFDE</sequence>
<gene>
    <name evidence="2" type="ORF">N0F65_000283</name>
</gene>
<dbReference type="PANTHER" id="PTHR36401">
    <property type="entry name" value="NADH DEHYDROGENASE [UBIQUINONE] 1 BETA SUBCOMPLEX SUBUNIT 8, MITOCHONDRIAL"/>
    <property type="match status" value="1"/>
</dbReference>
<evidence type="ECO:0000313" key="2">
    <source>
        <dbReference type="EMBL" id="DBA02036.1"/>
    </source>
</evidence>
<organism evidence="2 3">
    <name type="scientific">Lagenidium giganteum</name>
    <dbReference type="NCBI Taxonomy" id="4803"/>
    <lineage>
        <taxon>Eukaryota</taxon>
        <taxon>Sar</taxon>
        <taxon>Stramenopiles</taxon>
        <taxon>Oomycota</taxon>
        <taxon>Peronosporomycetes</taxon>
        <taxon>Pythiales</taxon>
        <taxon>Pythiaceae</taxon>
    </lineage>
</organism>
<evidence type="ECO:0000256" key="1">
    <source>
        <dbReference type="SAM" id="MobiDB-lite"/>
    </source>
</evidence>
<name>A0AAV2Z3V4_9STRA</name>
<protein>
    <recommendedName>
        <fullName evidence="4">Deltamethrin resistance protein prag01 domain-containing protein</fullName>
    </recommendedName>
</protein>
<feature type="compositionally biased region" description="Acidic residues" evidence="1">
    <location>
        <begin position="121"/>
        <end position="131"/>
    </location>
</feature>
<accession>A0AAV2Z3V4</accession>
<dbReference type="Proteomes" id="UP001146120">
    <property type="component" value="Unassembled WGS sequence"/>
</dbReference>
<keyword evidence="3" id="KW-1185">Reference proteome</keyword>
<evidence type="ECO:0000313" key="3">
    <source>
        <dbReference type="Proteomes" id="UP001146120"/>
    </source>
</evidence>
<reference evidence="2" key="2">
    <citation type="journal article" date="2023" name="Microbiol Resour">
        <title>Decontamination and Annotation of the Draft Genome Sequence of the Oomycete Lagenidium giganteum ARSEF 373.</title>
        <authorList>
            <person name="Morgan W.R."/>
            <person name="Tartar A."/>
        </authorList>
    </citation>
    <scope>NUCLEOTIDE SEQUENCE</scope>
    <source>
        <strain evidence="2">ARSEF 373</strain>
    </source>
</reference>
<feature type="region of interest" description="Disordered" evidence="1">
    <location>
        <begin position="102"/>
        <end position="131"/>
    </location>
</feature>
<dbReference type="EMBL" id="DAKRPA010000037">
    <property type="protein sequence ID" value="DBA02036.1"/>
    <property type="molecule type" value="Genomic_DNA"/>
</dbReference>
<feature type="non-terminal residue" evidence="2">
    <location>
        <position position="1"/>
    </location>
</feature>
<dbReference type="AlphaFoldDB" id="A0AAV2Z3V4"/>
<dbReference type="InterPro" id="IPR038863">
    <property type="entry name" value="Put_Complex_I_su8"/>
</dbReference>
<dbReference type="PANTHER" id="PTHR36401:SF1">
    <property type="entry name" value="NADH DEHYDROGENASE [UBIQUINONE] 1 BETA SUBCOMPLEX SUBUNIT 8, MITOCHONDRIAL"/>
    <property type="match status" value="1"/>
</dbReference>
<comment type="caution">
    <text evidence="2">The sequence shown here is derived from an EMBL/GenBank/DDBJ whole genome shotgun (WGS) entry which is preliminary data.</text>
</comment>
<evidence type="ECO:0008006" key="4">
    <source>
        <dbReference type="Google" id="ProtNLM"/>
    </source>
</evidence>
<proteinExistence type="predicted"/>
<reference evidence="2" key="1">
    <citation type="submission" date="2022-11" db="EMBL/GenBank/DDBJ databases">
        <authorList>
            <person name="Morgan W.R."/>
            <person name="Tartar A."/>
        </authorList>
    </citation>
    <scope>NUCLEOTIDE SEQUENCE</scope>
    <source>
        <strain evidence="2">ARSEF 373</strain>
    </source>
</reference>